<gene>
    <name evidence="1" type="ORF">COO91_01129</name>
</gene>
<dbReference type="AlphaFoldDB" id="A0A2K8SIY0"/>
<accession>A0A2K8SIY0</accession>
<protein>
    <submittedName>
        <fullName evidence="1">Uncharacterized protein</fullName>
    </submittedName>
</protein>
<dbReference type="EMBL" id="CP024785">
    <property type="protein sequence ID" value="AUB35253.1"/>
    <property type="molecule type" value="Genomic_DNA"/>
</dbReference>
<name>A0A2K8SIY0_9NOSO</name>
<reference evidence="1 2" key="1">
    <citation type="submission" date="2017-11" db="EMBL/GenBank/DDBJ databases">
        <title>Complete genome of a free-living desiccation-tolerant cyanobacterium and its photosynthetic adaptation to extreme terrestrial habitat.</title>
        <authorList>
            <person name="Shang J."/>
        </authorList>
    </citation>
    <scope>NUCLEOTIDE SEQUENCE [LARGE SCALE GENOMIC DNA]</scope>
    <source>
        <strain evidence="1 2">CCNUN1</strain>
    </source>
</reference>
<proteinExistence type="predicted"/>
<evidence type="ECO:0000313" key="2">
    <source>
        <dbReference type="Proteomes" id="UP000232003"/>
    </source>
</evidence>
<evidence type="ECO:0000313" key="1">
    <source>
        <dbReference type="EMBL" id="AUB35253.1"/>
    </source>
</evidence>
<sequence length="38" mass="4190">MRGWIQNLAHCIKENTQAFKLLEYKKKGVALAASGALS</sequence>
<dbReference type="Proteomes" id="UP000232003">
    <property type="component" value="Chromosome"/>
</dbReference>
<keyword evidence="2" id="KW-1185">Reference proteome</keyword>
<dbReference type="KEGG" id="nfl:COO91_01129"/>
<organism evidence="1 2">
    <name type="scientific">Nostoc flagelliforme CCNUN1</name>
    <dbReference type="NCBI Taxonomy" id="2038116"/>
    <lineage>
        <taxon>Bacteria</taxon>
        <taxon>Bacillati</taxon>
        <taxon>Cyanobacteriota</taxon>
        <taxon>Cyanophyceae</taxon>
        <taxon>Nostocales</taxon>
        <taxon>Nostocaceae</taxon>
        <taxon>Nostoc</taxon>
    </lineage>
</organism>